<evidence type="ECO:0000313" key="2">
    <source>
        <dbReference type="Proteomes" id="UP000634136"/>
    </source>
</evidence>
<accession>A0A834W117</accession>
<dbReference type="GO" id="GO:0032440">
    <property type="term" value="F:2-alkenal reductase [NAD(P)H] activity"/>
    <property type="evidence" value="ECO:0007669"/>
    <property type="project" value="TreeGrafter"/>
</dbReference>
<name>A0A834W117_9FABA</name>
<dbReference type="Gene3D" id="3.40.50.720">
    <property type="entry name" value="NAD(P)-binding Rossmann-like Domain"/>
    <property type="match status" value="1"/>
</dbReference>
<keyword evidence="2" id="KW-1185">Reference proteome</keyword>
<dbReference type="OrthoDB" id="809632at2759"/>
<evidence type="ECO:0000313" key="1">
    <source>
        <dbReference type="EMBL" id="KAF7805297.1"/>
    </source>
</evidence>
<dbReference type="AlphaFoldDB" id="A0A834W117"/>
<dbReference type="InterPro" id="IPR045010">
    <property type="entry name" value="MDR_fam"/>
</dbReference>
<dbReference type="GO" id="GO:0006979">
    <property type="term" value="P:response to oxidative stress"/>
    <property type="evidence" value="ECO:0007669"/>
    <property type="project" value="TreeGrafter"/>
</dbReference>
<comment type="caution">
    <text evidence="1">The sequence shown here is derived from an EMBL/GenBank/DDBJ whole genome shotgun (WGS) entry which is preliminary data.</text>
</comment>
<dbReference type="EMBL" id="JAAIUW010000012">
    <property type="protein sequence ID" value="KAF7805297.1"/>
    <property type="molecule type" value="Genomic_DNA"/>
</dbReference>
<dbReference type="InterPro" id="IPR036291">
    <property type="entry name" value="NAD(P)-bd_dom_sf"/>
</dbReference>
<gene>
    <name evidence="1" type="ORF">G2W53_037458</name>
</gene>
<dbReference type="Gene3D" id="3.90.180.10">
    <property type="entry name" value="Medium-chain alcohol dehydrogenases, catalytic domain"/>
    <property type="match status" value="1"/>
</dbReference>
<dbReference type="Proteomes" id="UP000634136">
    <property type="component" value="Unassembled WGS sequence"/>
</dbReference>
<reference evidence="1" key="1">
    <citation type="submission" date="2020-09" db="EMBL/GenBank/DDBJ databases">
        <title>Genome-Enabled Discovery of Anthraquinone Biosynthesis in Senna tora.</title>
        <authorList>
            <person name="Kang S.-H."/>
            <person name="Pandey R.P."/>
            <person name="Lee C.-M."/>
            <person name="Sim J.-S."/>
            <person name="Jeong J.-T."/>
            <person name="Choi B.-S."/>
            <person name="Jung M."/>
            <person name="Ginzburg D."/>
            <person name="Zhao K."/>
            <person name="Won S.Y."/>
            <person name="Oh T.-J."/>
            <person name="Yu Y."/>
            <person name="Kim N.-H."/>
            <person name="Lee O.R."/>
            <person name="Lee T.-H."/>
            <person name="Bashyal P."/>
            <person name="Kim T.-S."/>
            <person name="Lee W.-H."/>
            <person name="Kawkins C."/>
            <person name="Kim C.-K."/>
            <person name="Kim J.S."/>
            <person name="Ahn B.O."/>
            <person name="Rhee S.Y."/>
            <person name="Sohng J.K."/>
        </authorList>
    </citation>
    <scope>NUCLEOTIDE SEQUENCE</scope>
    <source>
        <tissue evidence="1">Leaf</tissue>
    </source>
</reference>
<dbReference type="PANTHER" id="PTHR43205">
    <property type="entry name" value="PROSTAGLANDIN REDUCTASE"/>
    <property type="match status" value="1"/>
</dbReference>
<sequence>MLDAVLLNMRNHGRIAICGMISQYNLHKPEGVHNLMHLVIKRIRMEGFLVPDYYHLYPKFLEMVIPRIKEGKIIYVEDIAEGIESGPSALIGLFTGRNIGKQVVVVARE</sequence>
<protein>
    <submittedName>
        <fullName evidence="1">2-alkenal reductase (NADP(+)-dependent)-like</fullName>
    </submittedName>
</protein>
<organism evidence="1 2">
    <name type="scientific">Senna tora</name>
    <dbReference type="NCBI Taxonomy" id="362788"/>
    <lineage>
        <taxon>Eukaryota</taxon>
        <taxon>Viridiplantae</taxon>
        <taxon>Streptophyta</taxon>
        <taxon>Embryophyta</taxon>
        <taxon>Tracheophyta</taxon>
        <taxon>Spermatophyta</taxon>
        <taxon>Magnoliopsida</taxon>
        <taxon>eudicotyledons</taxon>
        <taxon>Gunneridae</taxon>
        <taxon>Pentapetalae</taxon>
        <taxon>rosids</taxon>
        <taxon>fabids</taxon>
        <taxon>Fabales</taxon>
        <taxon>Fabaceae</taxon>
        <taxon>Caesalpinioideae</taxon>
        <taxon>Cassia clade</taxon>
        <taxon>Senna</taxon>
    </lineage>
</organism>
<dbReference type="PANTHER" id="PTHR43205:SF7">
    <property type="entry name" value="PROSTAGLANDIN REDUCTASE 1"/>
    <property type="match status" value="1"/>
</dbReference>
<dbReference type="SUPFAM" id="SSF51735">
    <property type="entry name" value="NAD(P)-binding Rossmann-fold domains"/>
    <property type="match status" value="1"/>
</dbReference>
<proteinExistence type="predicted"/>